<dbReference type="SUPFAM" id="SSF48371">
    <property type="entry name" value="ARM repeat"/>
    <property type="match status" value="1"/>
</dbReference>
<proteinExistence type="predicted"/>
<protein>
    <submittedName>
        <fullName evidence="1">DNA alkylation repair protein</fullName>
    </submittedName>
</protein>
<gene>
    <name evidence="1" type="ORF">H4317_08465</name>
</gene>
<reference evidence="1 2" key="1">
    <citation type="submission" date="2020-08" db="EMBL/GenBank/DDBJ databases">
        <title>Hymenobacter sp. S2-20-2 genome sequencing.</title>
        <authorList>
            <person name="Jin L."/>
        </authorList>
    </citation>
    <scope>NUCLEOTIDE SEQUENCE [LARGE SCALE GENOMIC DNA]</scope>
    <source>
        <strain evidence="1 2">S2-20-2</strain>
    </source>
</reference>
<evidence type="ECO:0000313" key="2">
    <source>
        <dbReference type="Proteomes" id="UP000515489"/>
    </source>
</evidence>
<dbReference type="Pfam" id="PF08713">
    <property type="entry name" value="DNA_alkylation"/>
    <property type="match status" value="1"/>
</dbReference>
<dbReference type="EMBL" id="CP060202">
    <property type="protein sequence ID" value="QNH63813.1"/>
    <property type="molecule type" value="Genomic_DNA"/>
</dbReference>
<sequence>MTFAETISRLEALGTEQTRKTYRRHGAGDNVYGVSFADLGKLKKELVGRGKDRTAAHALARQLWATGNTDARTLALLIADPQQLTETEAQAWAADIRYHPLADFLAALVAGSAFAQAQMDKWLNAPAEMLQRAGYALLAHRAIHSSSLPDSYFEPYIQRIEQVVQQAPNRAKEAMNNCLIAIGSRTAALRQRIERAAAHIGPITIDHSDTSCQTFVIPAYLERVWARKQKAAKPKNSQ</sequence>
<dbReference type="PANTHER" id="PTHR41291:SF1">
    <property type="entry name" value="DNA ALKYLATION REPAIR PROTEIN"/>
    <property type="match status" value="1"/>
</dbReference>
<dbReference type="InterPro" id="IPR016024">
    <property type="entry name" value="ARM-type_fold"/>
</dbReference>
<dbReference type="Proteomes" id="UP000515489">
    <property type="component" value="Chromosome"/>
</dbReference>
<dbReference type="KEGG" id="hsk:H4317_08465"/>
<dbReference type="PANTHER" id="PTHR41291">
    <property type="entry name" value="DNA ALKYLATION REPAIR PROTEIN"/>
    <property type="match status" value="1"/>
</dbReference>
<keyword evidence="2" id="KW-1185">Reference proteome</keyword>
<dbReference type="Gene3D" id="1.25.10.90">
    <property type="match status" value="1"/>
</dbReference>
<dbReference type="AlphaFoldDB" id="A0A7G7WBS0"/>
<evidence type="ECO:0000313" key="1">
    <source>
        <dbReference type="EMBL" id="QNH63813.1"/>
    </source>
</evidence>
<dbReference type="CDD" id="cd06561">
    <property type="entry name" value="AlkD_like"/>
    <property type="match status" value="1"/>
</dbReference>
<dbReference type="InterPro" id="IPR014825">
    <property type="entry name" value="DNA_alkylation"/>
</dbReference>
<name>A0A7G7WBS0_9BACT</name>
<organism evidence="1 2">
    <name type="scientific">Hymenobacter sediminicola</name>
    <dbReference type="NCBI Taxonomy" id="2761579"/>
    <lineage>
        <taxon>Bacteria</taxon>
        <taxon>Pseudomonadati</taxon>
        <taxon>Bacteroidota</taxon>
        <taxon>Cytophagia</taxon>
        <taxon>Cytophagales</taxon>
        <taxon>Hymenobacteraceae</taxon>
        <taxon>Hymenobacter</taxon>
    </lineage>
</organism>
<accession>A0A7G7WBS0</accession>
<dbReference type="RefSeq" id="WP_185889688.1">
    <property type="nucleotide sequence ID" value="NZ_CP060202.1"/>
</dbReference>